<dbReference type="SMART" id="SM00530">
    <property type="entry name" value="HTH_XRE"/>
    <property type="match status" value="1"/>
</dbReference>
<dbReference type="RefSeq" id="WP_198924169.1">
    <property type="nucleotide sequence ID" value="NZ_JAAOMK010000038.1"/>
</dbReference>
<dbReference type="SUPFAM" id="SSF47413">
    <property type="entry name" value="lambda repressor-like DNA-binding domains"/>
    <property type="match status" value="1"/>
</dbReference>
<dbReference type="Pfam" id="PF13443">
    <property type="entry name" value="HTH_26"/>
    <property type="match status" value="1"/>
</dbReference>
<protein>
    <submittedName>
        <fullName evidence="3">Putative DNA-binding protein</fullName>
    </submittedName>
</protein>
<dbReference type="GO" id="GO:0003677">
    <property type="term" value="F:DNA binding"/>
    <property type="evidence" value="ECO:0007669"/>
    <property type="project" value="UniProtKB-KW"/>
</dbReference>
<dbReference type="AlphaFoldDB" id="A0A059ZZ29"/>
<feature type="region of interest" description="Disordered" evidence="1">
    <location>
        <begin position="103"/>
        <end position="123"/>
    </location>
</feature>
<dbReference type="InterPro" id="IPR001387">
    <property type="entry name" value="Cro/C1-type_HTH"/>
</dbReference>
<keyword evidence="3" id="KW-0614">Plasmid</keyword>
<evidence type="ECO:0000259" key="2">
    <source>
        <dbReference type="PROSITE" id="PS50943"/>
    </source>
</evidence>
<dbReference type="KEGG" id="acz:Acaty_m0135"/>
<dbReference type="Gene3D" id="1.10.260.40">
    <property type="entry name" value="lambda repressor-like DNA-binding domains"/>
    <property type="match status" value="1"/>
</dbReference>
<dbReference type="CDD" id="cd00093">
    <property type="entry name" value="HTH_XRE"/>
    <property type="match status" value="1"/>
</dbReference>
<dbReference type="Proteomes" id="UP000005522">
    <property type="component" value="Plasmid megap mpAca1.1"/>
</dbReference>
<dbReference type="InterPro" id="IPR010982">
    <property type="entry name" value="Lambda_DNA-bd_dom_sf"/>
</dbReference>
<keyword evidence="3" id="KW-0238">DNA-binding</keyword>
<dbReference type="HOGENOM" id="CLU_153788_1_0_6"/>
<dbReference type="PROSITE" id="PS50943">
    <property type="entry name" value="HTH_CROC1"/>
    <property type="match status" value="1"/>
</dbReference>
<evidence type="ECO:0000256" key="1">
    <source>
        <dbReference type="SAM" id="MobiDB-lite"/>
    </source>
</evidence>
<name>A0A059ZZ29_ACICK</name>
<proteinExistence type="predicted"/>
<gene>
    <name evidence="3" type="ORF">Acaty_m0135</name>
</gene>
<feature type="domain" description="HTH cro/C1-type" evidence="2">
    <location>
        <begin position="23"/>
        <end position="76"/>
    </location>
</feature>
<accession>A0A059ZZ29</accession>
<geneLocation type="plasmid" evidence="4">
    <name>megaPlasmid mpAca1.1</name>
</geneLocation>
<evidence type="ECO:0000313" key="3">
    <source>
        <dbReference type="EMBL" id="AIA56708.1"/>
    </source>
</evidence>
<reference evidence="3 4" key="1">
    <citation type="journal article" date="2009" name="J. Bacteriol.">
        <title>Draft genome sequence of the extremely acidophilic bacterium Acidithiobacillus caldus ATCC 51756 reveals metabolic versatility in the genus Acidithiobacillus.</title>
        <authorList>
            <person name="Valdes J."/>
            <person name="Quatrini R."/>
            <person name="Hallberg K."/>
            <person name="Dopson M."/>
            <person name="Valenzuela P.D."/>
            <person name="Holmes D.S."/>
        </authorList>
    </citation>
    <scope>NUCLEOTIDE SEQUENCE [LARGE SCALE GENOMIC DNA]</scope>
    <source>
        <strain evidence="4">ATCC 51756 / DSM 8584 / KU</strain>
        <plasmid evidence="4">megaPlasmid mpAca1.1</plasmid>
    </source>
</reference>
<evidence type="ECO:0000313" key="4">
    <source>
        <dbReference type="Proteomes" id="UP000005522"/>
    </source>
</evidence>
<dbReference type="eggNOG" id="COG1396">
    <property type="taxonomic scope" value="Bacteria"/>
</dbReference>
<dbReference type="GeneID" id="92933002"/>
<dbReference type="EMBL" id="CP005987">
    <property type="protein sequence ID" value="AIA56708.1"/>
    <property type="molecule type" value="Genomic_DNA"/>
</dbReference>
<organism evidence="3 4">
    <name type="scientific">Acidithiobacillus caldus (strain ATCC 51756 / DSM 8584 / KU)</name>
    <dbReference type="NCBI Taxonomy" id="637389"/>
    <lineage>
        <taxon>Bacteria</taxon>
        <taxon>Pseudomonadati</taxon>
        <taxon>Pseudomonadota</taxon>
        <taxon>Acidithiobacillia</taxon>
        <taxon>Acidithiobacillales</taxon>
        <taxon>Acidithiobacillaceae</taxon>
        <taxon>Acidithiobacillus</taxon>
    </lineage>
</organism>
<sequence>MVMRSKAPAPSARYALKKLGEDLSIARRRRRMTQQRVAEGAGIDVGTVRRLEQGHPSVSLGSLAMVLVVLGETERLAQLLDVGADDLGLALSVETLPKRVRRPRSATAAGMNAVPPAADDGAF</sequence>